<sequence length="138" mass="14866">MSIPGGDKETYAFLGCGSDSILIKESLLKTLELESRPVSITVIAVTGTSAIPRQSTRINVKAMDESENIYIGNALSIPRIFLGIAENSIAKEAEKQTLLCGISFKESKAKEVALLIGCDLSGRPLARRSTKRESRPAL</sequence>
<evidence type="ECO:0000313" key="1">
    <source>
        <dbReference type="EMBL" id="TPP56244.1"/>
    </source>
</evidence>
<comment type="caution">
    <text evidence="1">The sequence shown here is derived from an EMBL/GenBank/DDBJ whole genome shotgun (WGS) entry which is preliminary data.</text>
</comment>
<dbReference type="EMBL" id="SUNJ01014798">
    <property type="protein sequence ID" value="TPP56244.1"/>
    <property type="molecule type" value="Genomic_DNA"/>
</dbReference>
<dbReference type="AlphaFoldDB" id="A0A504Y5D0"/>
<gene>
    <name evidence="1" type="ORF">FGIG_11516</name>
</gene>
<dbReference type="Proteomes" id="UP000316759">
    <property type="component" value="Unassembled WGS sequence"/>
</dbReference>
<evidence type="ECO:0000313" key="2">
    <source>
        <dbReference type="Proteomes" id="UP000316759"/>
    </source>
</evidence>
<keyword evidence="2" id="KW-1185">Reference proteome</keyword>
<reference evidence="1 2" key="1">
    <citation type="submission" date="2019-04" db="EMBL/GenBank/DDBJ databases">
        <title>Annotation for the trematode Fasciola gigantica.</title>
        <authorList>
            <person name="Choi Y.-J."/>
        </authorList>
    </citation>
    <scope>NUCLEOTIDE SEQUENCE [LARGE SCALE GENOMIC DNA]</scope>
    <source>
        <strain evidence="1">Uganda_cow_1</strain>
    </source>
</reference>
<protein>
    <submittedName>
        <fullName evidence="1">Uncharacterized protein</fullName>
    </submittedName>
</protein>
<accession>A0A504Y5D0</accession>
<name>A0A504Y5D0_FASGI</name>
<organism evidence="1 2">
    <name type="scientific">Fasciola gigantica</name>
    <name type="common">Giant liver fluke</name>
    <dbReference type="NCBI Taxonomy" id="46835"/>
    <lineage>
        <taxon>Eukaryota</taxon>
        <taxon>Metazoa</taxon>
        <taxon>Spiralia</taxon>
        <taxon>Lophotrochozoa</taxon>
        <taxon>Platyhelminthes</taxon>
        <taxon>Trematoda</taxon>
        <taxon>Digenea</taxon>
        <taxon>Plagiorchiida</taxon>
        <taxon>Echinostomata</taxon>
        <taxon>Echinostomatoidea</taxon>
        <taxon>Fasciolidae</taxon>
        <taxon>Fasciola</taxon>
    </lineage>
</organism>
<proteinExistence type="predicted"/>